<comment type="caution">
    <text evidence="11">The sequence shown here is derived from an EMBL/GenBank/DDBJ whole genome shotgun (WGS) entry which is preliminary data.</text>
</comment>
<dbReference type="Gene3D" id="1.20.920.10">
    <property type="entry name" value="Bromodomain-like"/>
    <property type="match status" value="1"/>
</dbReference>
<dbReference type="InterPro" id="IPR036427">
    <property type="entry name" value="Bromodomain-like_sf"/>
</dbReference>
<evidence type="ECO:0000256" key="1">
    <source>
        <dbReference type="ARBA" id="ARBA00004123"/>
    </source>
</evidence>
<dbReference type="Pfam" id="PF22994">
    <property type="entry name" value="RSC4_Ig_like"/>
    <property type="match status" value="1"/>
</dbReference>
<keyword evidence="2" id="KW-0677">Repeat</keyword>
<keyword evidence="4" id="KW-0805">Transcription regulation</keyword>
<evidence type="ECO:0000259" key="10">
    <source>
        <dbReference type="PROSITE" id="PS50014"/>
    </source>
</evidence>
<keyword evidence="12" id="KW-1185">Reference proteome</keyword>
<dbReference type="GO" id="GO:0006368">
    <property type="term" value="P:transcription elongation by RNA polymerase II"/>
    <property type="evidence" value="ECO:0007669"/>
    <property type="project" value="TreeGrafter"/>
</dbReference>
<evidence type="ECO:0000313" key="12">
    <source>
        <dbReference type="Proteomes" id="UP000191285"/>
    </source>
</evidence>
<keyword evidence="5 8" id="KW-0103">Bromodomain</keyword>
<dbReference type="SUPFAM" id="SSF47370">
    <property type="entry name" value="Bromodomain"/>
    <property type="match status" value="1"/>
</dbReference>
<dbReference type="InterPro" id="IPR054551">
    <property type="entry name" value="RSC4_Ig-like"/>
</dbReference>
<feature type="compositionally biased region" description="Polar residues" evidence="9">
    <location>
        <begin position="308"/>
        <end position="330"/>
    </location>
</feature>
<keyword evidence="6" id="KW-0804">Transcription</keyword>
<proteinExistence type="predicted"/>
<dbReference type="GO" id="GO:0016586">
    <property type="term" value="C:RSC-type complex"/>
    <property type="evidence" value="ECO:0007669"/>
    <property type="project" value="InterPro"/>
</dbReference>
<dbReference type="SMART" id="SM00297">
    <property type="entry name" value="BROMO"/>
    <property type="match status" value="1"/>
</dbReference>
<dbReference type="GO" id="GO:0006338">
    <property type="term" value="P:chromatin remodeling"/>
    <property type="evidence" value="ECO:0007669"/>
    <property type="project" value="InterPro"/>
</dbReference>
<feature type="region of interest" description="Disordered" evidence="9">
    <location>
        <begin position="1"/>
        <end position="69"/>
    </location>
</feature>
<feature type="compositionally biased region" description="Polar residues" evidence="9">
    <location>
        <begin position="283"/>
        <end position="301"/>
    </location>
</feature>
<comment type="subcellular location">
    <subcellularLocation>
        <location evidence="1">Nucleus</location>
    </subcellularLocation>
</comment>
<gene>
    <name evidence="11" type="ORF">PENSTE_c001G05954</name>
</gene>
<sequence length="497" mass="54347">MSTKRRSAVAASPEVKVRSGKRRKVSQEASIVEPEESQLADEADNAEEEDSKSEEEGDPESFEGNTIQAAQDKIVSELTRLKDSDGEEVAYPFVGKPDRNLYRDYYEIIQHPVSLRSILAKVRGNDSRKNPTRITAFPTWQSFEEEISYLWRNAREYNEDDSDIVVLAGILEDYFKRRVVEAKKLVPDSVQVDGDPETPRIKLKMGAKDPEPSAQRLTLKMSGQTSETPSKEKSSSGVAVDNDALKRQKEHVKTGSTSQDAETPRSSRTRSLRRQPASPRPSVATTPSASEKPSNGRASTQVKDESVPASSQQLDTRSSHGPQGTPQESTGAPPPHEAPAPVPAPVQPPPEVSPLDSIWRRPGQNASAALIQNVQISTHPSLSLRQDLCLEIPPSATVRQQAITITLPSSHRILTVKPTLIASTAERQTKLVALMGTHRLQSSGDASTLAYDIQLHPGTTKVDLEAIAGPPRGAPKTGPPGSDLDYERVTIFFNLLR</sequence>
<dbReference type="PROSITE" id="PS50014">
    <property type="entry name" value="BROMODOMAIN_2"/>
    <property type="match status" value="1"/>
</dbReference>
<dbReference type="Proteomes" id="UP000191285">
    <property type="component" value="Unassembled WGS sequence"/>
</dbReference>
<feature type="compositionally biased region" description="Pro residues" evidence="9">
    <location>
        <begin position="332"/>
        <end position="352"/>
    </location>
</feature>
<dbReference type="GO" id="GO:0003682">
    <property type="term" value="F:chromatin binding"/>
    <property type="evidence" value="ECO:0007669"/>
    <property type="project" value="TreeGrafter"/>
</dbReference>
<feature type="domain" description="Bromo" evidence="10">
    <location>
        <begin position="85"/>
        <end position="165"/>
    </location>
</feature>
<feature type="compositionally biased region" description="Basic and acidic residues" evidence="9">
    <location>
        <begin position="243"/>
        <end position="253"/>
    </location>
</feature>
<dbReference type="InterPro" id="IPR037382">
    <property type="entry name" value="Rsc/polybromo"/>
</dbReference>
<accession>A0A1V6U0V8</accession>
<evidence type="ECO:0000256" key="8">
    <source>
        <dbReference type="PROSITE-ProRule" id="PRU00035"/>
    </source>
</evidence>
<evidence type="ECO:0000256" key="4">
    <source>
        <dbReference type="ARBA" id="ARBA00023015"/>
    </source>
</evidence>
<dbReference type="PANTHER" id="PTHR16062">
    <property type="entry name" value="SWI/SNF-RELATED"/>
    <property type="match status" value="1"/>
</dbReference>
<name>A0A1V6U0V8_9EURO</name>
<evidence type="ECO:0000313" key="11">
    <source>
        <dbReference type="EMBL" id="OQE32188.1"/>
    </source>
</evidence>
<feature type="compositionally biased region" description="Acidic residues" evidence="9">
    <location>
        <begin position="33"/>
        <end position="61"/>
    </location>
</feature>
<dbReference type="PANTHER" id="PTHR16062:SF19">
    <property type="entry name" value="PROTEIN POLYBROMO-1"/>
    <property type="match status" value="1"/>
</dbReference>
<dbReference type="OrthoDB" id="6017at2759"/>
<keyword evidence="3" id="KW-0156">Chromatin regulator</keyword>
<organism evidence="11 12">
    <name type="scientific">Penicillium steckii</name>
    <dbReference type="NCBI Taxonomy" id="303698"/>
    <lineage>
        <taxon>Eukaryota</taxon>
        <taxon>Fungi</taxon>
        <taxon>Dikarya</taxon>
        <taxon>Ascomycota</taxon>
        <taxon>Pezizomycotina</taxon>
        <taxon>Eurotiomycetes</taxon>
        <taxon>Eurotiomycetidae</taxon>
        <taxon>Eurotiales</taxon>
        <taxon>Aspergillaceae</taxon>
        <taxon>Penicillium</taxon>
    </lineage>
</organism>
<evidence type="ECO:0000256" key="2">
    <source>
        <dbReference type="ARBA" id="ARBA00022737"/>
    </source>
</evidence>
<dbReference type="CDD" id="cd04369">
    <property type="entry name" value="Bromodomain"/>
    <property type="match status" value="1"/>
</dbReference>
<evidence type="ECO:0000256" key="6">
    <source>
        <dbReference type="ARBA" id="ARBA00023163"/>
    </source>
</evidence>
<dbReference type="AlphaFoldDB" id="A0A1V6U0V8"/>
<evidence type="ECO:0000256" key="3">
    <source>
        <dbReference type="ARBA" id="ARBA00022853"/>
    </source>
</evidence>
<evidence type="ECO:0000256" key="7">
    <source>
        <dbReference type="ARBA" id="ARBA00023242"/>
    </source>
</evidence>
<feature type="region of interest" description="Disordered" evidence="9">
    <location>
        <begin position="189"/>
        <end position="359"/>
    </location>
</feature>
<evidence type="ECO:0000256" key="9">
    <source>
        <dbReference type="SAM" id="MobiDB-lite"/>
    </source>
</evidence>
<protein>
    <recommendedName>
        <fullName evidence="10">Bromo domain-containing protein</fullName>
    </recommendedName>
</protein>
<evidence type="ECO:0000256" key="5">
    <source>
        <dbReference type="ARBA" id="ARBA00023117"/>
    </source>
</evidence>
<dbReference type="STRING" id="303698.A0A1V6U0V8"/>
<dbReference type="Pfam" id="PF00439">
    <property type="entry name" value="Bromodomain"/>
    <property type="match status" value="1"/>
</dbReference>
<dbReference type="EMBL" id="MLKD01000001">
    <property type="protein sequence ID" value="OQE32188.1"/>
    <property type="molecule type" value="Genomic_DNA"/>
</dbReference>
<dbReference type="InterPro" id="IPR001487">
    <property type="entry name" value="Bromodomain"/>
</dbReference>
<reference evidence="12" key="1">
    <citation type="journal article" date="2017" name="Nat. Microbiol.">
        <title>Global analysis of biosynthetic gene clusters reveals vast potential of secondary metabolite production in Penicillium species.</title>
        <authorList>
            <person name="Nielsen J.C."/>
            <person name="Grijseels S."/>
            <person name="Prigent S."/>
            <person name="Ji B."/>
            <person name="Dainat J."/>
            <person name="Nielsen K.F."/>
            <person name="Frisvad J.C."/>
            <person name="Workman M."/>
            <person name="Nielsen J."/>
        </authorList>
    </citation>
    <scope>NUCLEOTIDE SEQUENCE [LARGE SCALE GENOMIC DNA]</scope>
    <source>
        <strain evidence="12">IBT 24891</strain>
    </source>
</reference>
<keyword evidence="7" id="KW-0539">Nucleus</keyword>